<organism evidence="2 3">
    <name type="scientific">Rhizopus oryzae</name>
    <name type="common">Mucormycosis agent</name>
    <name type="synonym">Rhizopus arrhizus var. delemar</name>
    <dbReference type="NCBI Taxonomy" id="64495"/>
    <lineage>
        <taxon>Eukaryota</taxon>
        <taxon>Fungi</taxon>
        <taxon>Fungi incertae sedis</taxon>
        <taxon>Mucoromycota</taxon>
        <taxon>Mucoromycotina</taxon>
        <taxon>Mucoromycetes</taxon>
        <taxon>Mucorales</taxon>
        <taxon>Mucorineae</taxon>
        <taxon>Rhizopodaceae</taxon>
        <taxon>Rhizopus</taxon>
    </lineage>
</organism>
<feature type="region of interest" description="Disordered" evidence="1">
    <location>
        <begin position="168"/>
        <end position="223"/>
    </location>
</feature>
<proteinExistence type="predicted"/>
<feature type="compositionally biased region" description="Basic residues" evidence="1">
    <location>
        <begin position="47"/>
        <end position="59"/>
    </location>
</feature>
<feature type="compositionally biased region" description="Polar residues" evidence="1">
    <location>
        <begin position="60"/>
        <end position="73"/>
    </location>
</feature>
<protein>
    <submittedName>
        <fullName evidence="2">Uncharacterized protein</fullName>
    </submittedName>
</protein>
<dbReference type="EMBL" id="JAANIT010000177">
    <property type="protein sequence ID" value="KAG1550962.1"/>
    <property type="molecule type" value="Genomic_DNA"/>
</dbReference>
<comment type="caution">
    <text evidence="2">The sequence shown here is derived from an EMBL/GenBank/DDBJ whole genome shotgun (WGS) entry which is preliminary data.</text>
</comment>
<feature type="region of interest" description="Disordered" evidence="1">
    <location>
        <begin position="39"/>
        <end position="107"/>
    </location>
</feature>
<dbReference type="OrthoDB" id="2248168at2759"/>
<sequence>MNPICNYCHVDDHTRMNCPVLLRRRKACFICESTQHLKSQGSDAPWNRKRKQVATHRSRVMSTNVEQINTGQKTVELKSPQGMDTEMSEEDNNKPDSTSVAEDKDEPQEAISTLDAVYEENIDGSTLPTPIDEDSSQKKTGRKEAAKGLLHPLVTFNSLSMNMQKRNNSEAFTPTSAVERSKKKSAFSDNSLEVEENASFEDEYEENNSAAGGSSQPSTKLNL</sequence>
<reference evidence="2" key="1">
    <citation type="journal article" date="2020" name="Microb. Genom.">
        <title>Genetic diversity of clinical and environmental Mucorales isolates obtained from an investigation of mucormycosis cases among solid organ transplant recipients.</title>
        <authorList>
            <person name="Nguyen M.H."/>
            <person name="Kaul D."/>
            <person name="Muto C."/>
            <person name="Cheng S.J."/>
            <person name="Richter R.A."/>
            <person name="Bruno V.M."/>
            <person name="Liu G."/>
            <person name="Beyhan S."/>
            <person name="Sundermann A.J."/>
            <person name="Mounaud S."/>
            <person name="Pasculle A.W."/>
            <person name="Nierman W.C."/>
            <person name="Driscoll E."/>
            <person name="Cumbie R."/>
            <person name="Clancy C.J."/>
            <person name="Dupont C.L."/>
        </authorList>
    </citation>
    <scope>NUCLEOTIDE SEQUENCE</scope>
    <source>
        <strain evidence="2">GL16</strain>
    </source>
</reference>
<feature type="region of interest" description="Disordered" evidence="1">
    <location>
        <begin position="120"/>
        <end position="146"/>
    </location>
</feature>
<feature type="compositionally biased region" description="Acidic residues" evidence="1">
    <location>
        <begin position="192"/>
        <end position="206"/>
    </location>
</feature>
<feature type="compositionally biased region" description="Polar residues" evidence="1">
    <location>
        <begin position="207"/>
        <end position="223"/>
    </location>
</feature>
<accession>A0A9P6YKL3</accession>
<gene>
    <name evidence="2" type="ORF">G6F51_002142</name>
</gene>
<evidence type="ECO:0000313" key="3">
    <source>
        <dbReference type="Proteomes" id="UP000717996"/>
    </source>
</evidence>
<name>A0A9P6YKL3_RHIOR</name>
<feature type="compositionally biased region" description="Polar residues" evidence="1">
    <location>
        <begin position="168"/>
        <end position="178"/>
    </location>
</feature>
<dbReference type="Proteomes" id="UP000717996">
    <property type="component" value="Unassembled WGS sequence"/>
</dbReference>
<evidence type="ECO:0000313" key="2">
    <source>
        <dbReference type="EMBL" id="KAG1550962.1"/>
    </source>
</evidence>
<dbReference type="AlphaFoldDB" id="A0A9P6YKL3"/>
<evidence type="ECO:0000256" key="1">
    <source>
        <dbReference type="SAM" id="MobiDB-lite"/>
    </source>
</evidence>